<accession>A0ABU5IU44</accession>
<evidence type="ECO:0000313" key="2">
    <source>
        <dbReference type="Proteomes" id="UP001290455"/>
    </source>
</evidence>
<dbReference type="Proteomes" id="UP001290455">
    <property type="component" value="Unassembled WGS sequence"/>
</dbReference>
<evidence type="ECO:0008006" key="3">
    <source>
        <dbReference type="Google" id="ProtNLM"/>
    </source>
</evidence>
<dbReference type="RefSeq" id="WP_322444958.1">
    <property type="nucleotide sequence ID" value="NZ_JAXOFX010000001.1"/>
</dbReference>
<gene>
    <name evidence="1" type="ORF">SM124_02770</name>
</gene>
<evidence type="ECO:0000313" key="1">
    <source>
        <dbReference type="EMBL" id="MDZ5470666.1"/>
    </source>
</evidence>
<protein>
    <recommendedName>
        <fullName evidence="3">DUF3221 domain-containing protein</fullName>
    </recommendedName>
</protein>
<name>A0ABU5IU44_9BACI</name>
<keyword evidence="2" id="KW-1185">Reference proteome</keyword>
<comment type="caution">
    <text evidence="1">The sequence shown here is derived from an EMBL/GenBank/DDBJ whole genome shotgun (WGS) entry which is preliminary data.</text>
</comment>
<reference evidence="1 2" key="1">
    <citation type="submission" date="2023-11" db="EMBL/GenBank/DDBJ databases">
        <title>Bacillus jintuensis, isolated from a mudflat on the Beibu Gulf coast.</title>
        <authorList>
            <person name="Li M."/>
        </authorList>
    </citation>
    <scope>NUCLEOTIDE SEQUENCE [LARGE SCALE GENOMIC DNA]</scope>
    <source>
        <strain evidence="1 2">31A1R</strain>
    </source>
</reference>
<proteinExistence type="predicted"/>
<organism evidence="1 2">
    <name type="scientific">Robertmurraya mangrovi</name>
    <dbReference type="NCBI Taxonomy" id="3098077"/>
    <lineage>
        <taxon>Bacteria</taxon>
        <taxon>Bacillati</taxon>
        <taxon>Bacillota</taxon>
        <taxon>Bacilli</taxon>
        <taxon>Bacillales</taxon>
        <taxon>Bacillaceae</taxon>
        <taxon>Robertmurraya</taxon>
    </lineage>
</organism>
<sequence length="119" mass="14356">MVTAIVIPIICIYFYYLTKKEMKIQNDKWLKSGEVKEEAMVIGTVESIYEERTKYYYHRYILITEIKLKTEFKMLTVKKITPLTNLTLPIPISVGDKVRLYGDWKEHYFQFNRYEIERA</sequence>
<dbReference type="EMBL" id="JAXOFX010000001">
    <property type="protein sequence ID" value="MDZ5470666.1"/>
    <property type="molecule type" value="Genomic_DNA"/>
</dbReference>